<reference evidence="1" key="1">
    <citation type="submission" date="2021-02" db="EMBL/GenBank/DDBJ databases">
        <authorList>
            <person name="Nowell W R."/>
        </authorList>
    </citation>
    <scope>NUCLEOTIDE SEQUENCE</scope>
</reference>
<dbReference type="EMBL" id="CAJNOK010030474">
    <property type="protein sequence ID" value="CAF1460423.1"/>
    <property type="molecule type" value="Genomic_DNA"/>
</dbReference>
<protein>
    <submittedName>
        <fullName evidence="1">Uncharacterized protein</fullName>
    </submittedName>
</protein>
<dbReference type="Gene3D" id="3.80.10.10">
    <property type="entry name" value="Ribonuclease Inhibitor"/>
    <property type="match status" value="1"/>
</dbReference>
<name>A0A814P1P8_9BILA</name>
<proteinExistence type="predicted"/>
<sequence length="227" mass="26808">MIVPFVSQISSLAIRPYVDIFFQIVDVDKLKNIRSLKLLSIEANDFNRIFSHVFPKLTYVDIHLFSRGNEILHLNGQLFSSPLKIFQFRLLDRELSFYNLPAHSSIERAHLNVCNINYITPLLYICQNLLSLDLITHIDAPLTDNFFQSLPKLKFLCLTFKDEESLEHFFYSWTSCSYSYSYSNDFCNESHVYLNDIYLMTMLVFRTQYKNRAKIYTRRNNPLLAIE</sequence>
<dbReference type="InterPro" id="IPR032675">
    <property type="entry name" value="LRR_dom_sf"/>
</dbReference>
<accession>A0A814P1P8</accession>
<organism evidence="1 5">
    <name type="scientific">Didymodactylos carnosus</name>
    <dbReference type="NCBI Taxonomy" id="1234261"/>
    <lineage>
        <taxon>Eukaryota</taxon>
        <taxon>Metazoa</taxon>
        <taxon>Spiralia</taxon>
        <taxon>Gnathifera</taxon>
        <taxon>Rotifera</taxon>
        <taxon>Eurotatoria</taxon>
        <taxon>Bdelloidea</taxon>
        <taxon>Philodinida</taxon>
        <taxon>Philodinidae</taxon>
        <taxon>Didymodactylos</taxon>
    </lineage>
</organism>
<dbReference type="EMBL" id="CAJOBA010052341">
    <property type="protein sequence ID" value="CAF4253821.1"/>
    <property type="molecule type" value="Genomic_DNA"/>
</dbReference>
<evidence type="ECO:0000313" key="3">
    <source>
        <dbReference type="EMBL" id="CAF3864365.1"/>
    </source>
</evidence>
<evidence type="ECO:0000313" key="4">
    <source>
        <dbReference type="EMBL" id="CAF4253821.1"/>
    </source>
</evidence>
<evidence type="ECO:0000313" key="2">
    <source>
        <dbReference type="EMBL" id="CAF1460423.1"/>
    </source>
</evidence>
<comment type="caution">
    <text evidence="1">The sequence shown here is derived from an EMBL/GenBank/DDBJ whole genome shotgun (WGS) entry which is preliminary data.</text>
</comment>
<dbReference type="EMBL" id="CAJOBC010005454">
    <property type="protein sequence ID" value="CAF3864365.1"/>
    <property type="molecule type" value="Genomic_DNA"/>
</dbReference>
<evidence type="ECO:0000313" key="5">
    <source>
        <dbReference type="Proteomes" id="UP000663829"/>
    </source>
</evidence>
<dbReference type="AlphaFoldDB" id="A0A814P1P8"/>
<dbReference type="SUPFAM" id="SSF52058">
    <property type="entry name" value="L domain-like"/>
    <property type="match status" value="1"/>
</dbReference>
<keyword evidence="5" id="KW-1185">Reference proteome</keyword>
<dbReference type="Proteomes" id="UP000663829">
    <property type="component" value="Unassembled WGS sequence"/>
</dbReference>
<dbReference type="Proteomes" id="UP000682733">
    <property type="component" value="Unassembled WGS sequence"/>
</dbReference>
<dbReference type="Proteomes" id="UP000681722">
    <property type="component" value="Unassembled WGS sequence"/>
</dbReference>
<gene>
    <name evidence="1" type="ORF">GPM918_LOCUS18665</name>
    <name evidence="2" type="ORF">OVA965_LOCUS35215</name>
    <name evidence="3" type="ORF">SRO942_LOCUS18662</name>
    <name evidence="4" type="ORF">TMI583_LOCUS36177</name>
</gene>
<dbReference type="EMBL" id="CAJNOQ010005454">
    <property type="protein sequence ID" value="CAF1099330.1"/>
    <property type="molecule type" value="Genomic_DNA"/>
</dbReference>
<evidence type="ECO:0000313" key="1">
    <source>
        <dbReference type="EMBL" id="CAF1099330.1"/>
    </source>
</evidence>
<dbReference type="Proteomes" id="UP000677228">
    <property type="component" value="Unassembled WGS sequence"/>
</dbReference>